<comment type="similarity">
    <text evidence="1 6 7">Belongs to the peptidase S8 family.</text>
</comment>
<evidence type="ECO:0000256" key="5">
    <source>
        <dbReference type="ARBA" id="ARBA00022825"/>
    </source>
</evidence>
<dbReference type="PANTHER" id="PTHR43806">
    <property type="entry name" value="PEPTIDASE S8"/>
    <property type="match status" value="1"/>
</dbReference>
<dbReference type="SMR" id="A0A179GX87"/>
<evidence type="ECO:0000256" key="8">
    <source>
        <dbReference type="SAM" id="SignalP"/>
    </source>
</evidence>
<dbReference type="EMBL" id="LCWV01000006">
    <property type="protein sequence ID" value="PWI72309.1"/>
    <property type="molecule type" value="Genomic_DNA"/>
</dbReference>
<dbReference type="PROSITE" id="PS51892">
    <property type="entry name" value="SUBTILASE"/>
    <property type="match status" value="1"/>
</dbReference>
<feature type="chain" id="PRO_5010456016" evidence="8">
    <location>
        <begin position="21"/>
        <end position="398"/>
    </location>
</feature>
<dbReference type="InterPro" id="IPR050131">
    <property type="entry name" value="Peptidase_S8_subtilisin-like"/>
</dbReference>
<dbReference type="EMBL" id="JAWRVI010000050">
    <property type="protein sequence ID" value="KAK4084779.1"/>
    <property type="molecule type" value="Genomic_DNA"/>
</dbReference>
<evidence type="ECO:0000256" key="4">
    <source>
        <dbReference type="ARBA" id="ARBA00022801"/>
    </source>
</evidence>
<reference evidence="13 15" key="3">
    <citation type="submission" date="2016-02" db="EMBL/GenBank/DDBJ databases">
        <title>Biosynthesis of antibiotic leucinostatins and their inhibition on Phytophthora in bio-control Purpureocillium lilacinum.</title>
        <authorList>
            <person name="Wang G."/>
            <person name="Liu Z."/>
            <person name="Lin R."/>
            <person name="Li E."/>
            <person name="Mao Z."/>
            <person name="Ling J."/>
            <person name="Yin W."/>
            <person name="Xie B."/>
        </authorList>
    </citation>
    <scope>NUCLEOTIDE SEQUENCE [LARGE SCALE GENOMIC DNA]</scope>
    <source>
        <strain evidence="12">PLBJ-1</strain>
        <strain evidence="13">PLFJ-1</strain>
    </source>
</reference>
<reference evidence="11 17" key="5">
    <citation type="journal article" date="2024" name="Microbiol. Resour. Announc.">
        <title>Genome annotations for the ascomycete fungi Trichoderma harzianum, Trichoderma aggressivum, and Purpureocillium lilacinum.</title>
        <authorList>
            <person name="Beijen E.P.W."/>
            <person name="Ohm R.A."/>
        </authorList>
    </citation>
    <scope>NUCLEOTIDE SEQUENCE [LARGE SCALE GENOMIC DNA]</scope>
    <source>
        <strain evidence="11 17">CBS 150709</strain>
    </source>
</reference>
<evidence type="ECO:0000256" key="1">
    <source>
        <dbReference type="ARBA" id="ARBA00011073"/>
    </source>
</evidence>
<dbReference type="EMBL" id="LSBH01000009">
    <property type="protein sequence ID" value="OAQ74480.1"/>
    <property type="molecule type" value="Genomic_DNA"/>
</dbReference>
<reference evidence="11" key="4">
    <citation type="submission" date="2023-11" db="EMBL/GenBank/DDBJ databases">
        <authorList>
            <person name="Beijen E."/>
            <person name="Ohm R.A."/>
        </authorList>
    </citation>
    <scope>NUCLEOTIDE SEQUENCE</scope>
    <source>
        <strain evidence="11">CBS 150709</strain>
    </source>
</reference>
<dbReference type="GeneID" id="28890511"/>
<name>A0A179GX87_PURLI</name>
<dbReference type="InterPro" id="IPR010259">
    <property type="entry name" value="S8pro/Inhibitor_I9"/>
</dbReference>
<dbReference type="AlphaFoldDB" id="A0A179GX87"/>
<dbReference type="RefSeq" id="XP_018175214.1">
    <property type="nucleotide sequence ID" value="XM_018325462.1"/>
</dbReference>
<dbReference type="STRING" id="33203.A0A179GX87"/>
<sequence>MAILKNLAALLLAAAPFAAAAPAPSGSGKYIITLKNGIAARDVDSHLEWVSDIHARSLGRRNLDLAGIGKKYEIGSFNGYSGHFDDATIEEIRNNDEVAYVEEDQVFTLYGLTTQSGATHGLGTISHRNKGSRDYIYDSSAGQGAYAYVVDSGVNTAHVEFEGRASKGYNAAGGAFEDTLGHGTHVSGTIASKSYGVAKKASIIDVKVFQGRTADTSVILDGYQWAVKDIINKKRQARSVINMSLGGPISRAFDDAVESAFRSGVLSVVAAGNENQDASNVSPARAPNALTVGAVNAEWVAWYWNSQQGTNYGRVVDINAPGEEVLSTWIGSTTATNSITGTSMATPHIAGLAIYLAVLENINTPAALTSRIKALGTKGKIDGLKGGTVNLLAYNGNQ</sequence>
<reference evidence="14" key="1">
    <citation type="submission" date="2015-05" db="EMBL/GenBank/DDBJ databases">
        <authorList>
            <person name="Wang D.B."/>
            <person name="Wang M."/>
        </authorList>
    </citation>
    <scope>NUCLEOTIDE SEQUENCE</scope>
    <source>
        <strain evidence="14">36-1</strain>
    </source>
</reference>
<dbReference type="PRINTS" id="PR00723">
    <property type="entry name" value="SUBTILISIN"/>
</dbReference>
<dbReference type="Proteomes" id="UP000078240">
    <property type="component" value="Unassembled WGS sequence"/>
</dbReference>
<dbReference type="PROSITE" id="PS00136">
    <property type="entry name" value="SUBTILASE_ASP"/>
    <property type="match status" value="1"/>
</dbReference>
<dbReference type="GO" id="GO:0004252">
    <property type="term" value="F:serine-type endopeptidase activity"/>
    <property type="evidence" value="ECO:0007669"/>
    <property type="project" value="UniProtKB-UniRule"/>
</dbReference>
<feature type="signal peptide" evidence="8">
    <location>
        <begin position="1"/>
        <end position="20"/>
    </location>
</feature>
<keyword evidence="17" id="KW-1185">Reference proteome</keyword>
<dbReference type="InterPro" id="IPR036852">
    <property type="entry name" value="Peptidase_S8/S53_dom_sf"/>
</dbReference>
<reference evidence="14 16" key="2">
    <citation type="journal article" date="2016" name="Front. Microbiol.">
        <title>Genome and transcriptome sequences reveal the specific parasitism of the nematophagous Purpureocillium lilacinum 36-1.</title>
        <authorList>
            <person name="Xie J."/>
            <person name="Li S."/>
            <person name="Mo C."/>
            <person name="Xiao X."/>
            <person name="Peng D."/>
            <person name="Wang G."/>
            <person name="Xiao Y."/>
        </authorList>
    </citation>
    <scope>NUCLEOTIDE SEQUENCE [LARGE SCALE GENOMIC DNA]</scope>
    <source>
        <strain evidence="14 16">36-1</strain>
    </source>
</reference>
<evidence type="ECO:0000313" key="11">
    <source>
        <dbReference type="EMBL" id="KAK4084779.1"/>
    </source>
</evidence>
<dbReference type="Proteomes" id="UP000078340">
    <property type="component" value="Unassembled WGS sequence"/>
</dbReference>
<dbReference type="Gene3D" id="3.30.70.80">
    <property type="entry name" value="Peptidase S8 propeptide/proteinase inhibitor I9"/>
    <property type="match status" value="1"/>
</dbReference>
<dbReference type="PROSITE" id="PS00138">
    <property type="entry name" value="SUBTILASE_SER"/>
    <property type="match status" value="1"/>
</dbReference>
<dbReference type="Gene3D" id="3.40.50.200">
    <property type="entry name" value="Peptidase S8/S53 domain"/>
    <property type="match status" value="1"/>
</dbReference>
<comment type="caution">
    <text evidence="13">The sequence shown here is derived from an EMBL/GenBank/DDBJ whole genome shotgun (WGS) entry which is preliminary data.</text>
</comment>
<dbReference type="SUPFAM" id="SSF52743">
    <property type="entry name" value="Subtilisin-like"/>
    <property type="match status" value="1"/>
</dbReference>
<dbReference type="SUPFAM" id="SSF54897">
    <property type="entry name" value="Protease propeptides/inhibitors"/>
    <property type="match status" value="1"/>
</dbReference>
<dbReference type="FunFam" id="3.40.50.200:FF:000007">
    <property type="entry name" value="Subtilisin-like serine protease"/>
    <property type="match status" value="1"/>
</dbReference>
<feature type="active site" description="Charge relay system" evidence="6">
    <location>
        <position position="343"/>
    </location>
</feature>
<feature type="domain" description="Peptidase S8/S53" evidence="9">
    <location>
        <begin position="148"/>
        <end position="367"/>
    </location>
</feature>
<dbReference type="InterPro" id="IPR037045">
    <property type="entry name" value="S8pro/Inhibitor_I9_sf"/>
</dbReference>
<evidence type="ECO:0000256" key="7">
    <source>
        <dbReference type="RuleBase" id="RU003355"/>
    </source>
</evidence>
<evidence type="ECO:0000256" key="3">
    <source>
        <dbReference type="ARBA" id="ARBA00022729"/>
    </source>
</evidence>
<dbReference type="GO" id="GO:0005576">
    <property type="term" value="C:extracellular region"/>
    <property type="evidence" value="ECO:0007669"/>
    <property type="project" value="UniProtKB-ARBA"/>
</dbReference>
<dbReference type="InterPro" id="IPR023827">
    <property type="entry name" value="Peptidase_S8_Asp-AS"/>
</dbReference>
<protein>
    <submittedName>
        <fullName evidence="13">Alkaline serine protease Alp1</fullName>
    </submittedName>
    <submittedName>
        <fullName evidence="14">Peptidase S8</fullName>
    </submittedName>
</protein>
<dbReference type="InterPro" id="IPR034193">
    <property type="entry name" value="PCSK9_ProteinaseK-like"/>
</dbReference>
<dbReference type="Pfam" id="PF05922">
    <property type="entry name" value="Inhibitor_I9"/>
    <property type="match status" value="1"/>
</dbReference>
<evidence type="ECO:0000256" key="2">
    <source>
        <dbReference type="ARBA" id="ARBA00022670"/>
    </source>
</evidence>
<evidence type="ECO:0000256" key="6">
    <source>
        <dbReference type="PROSITE-ProRule" id="PRU01240"/>
    </source>
</evidence>
<dbReference type="GO" id="GO:0006508">
    <property type="term" value="P:proteolysis"/>
    <property type="evidence" value="ECO:0007669"/>
    <property type="project" value="UniProtKB-KW"/>
</dbReference>
<keyword evidence="3 8" id="KW-0732">Signal</keyword>
<evidence type="ECO:0000313" key="13">
    <source>
        <dbReference type="EMBL" id="OAQ82586.1"/>
    </source>
</evidence>
<keyword evidence="2 6" id="KW-0645">Protease</keyword>
<dbReference type="PANTHER" id="PTHR43806:SF58">
    <property type="entry name" value="ALKALINE PROTEASE 1-RELATED"/>
    <property type="match status" value="1"/>
</dbReference>
<feature type="domain" description="Inhibitor I9" evidence="10">
    <location>
        <begin position="29"/>
        <end position="109"/>
    </location>
</feature>
<evidence type="ECO:0000313" key="15">
    <source>
        <dbReference type="Proteomes" id="UP000078340"/>
    </source>
</evidence>
<dbReference type="Proteomes" id="UP000245956">
    <property type="component" value="Unassembled WGS sequence"/>
</dbReference>
<feature type="active site" description="Charge relay system" evidence="6">
    <location>
        <position position="151"/>
    </location>
</feature>
<evidence type="ECO:0000313" key="16">
    <source>
        <dbReference type="Proteomes" id="UP000245956"/>
    </source>
</evidence>
<gene>
    <name evidence="14" type="ORF">PCL_10932</name>
    <name evidence="11" type="ORF">Purlil1_10185</name>
    <name evidence="12" type="ORF">VFPBJ_09775</name>
    <name evidence="13" type="ORF">VFPFJ_08389</name>
</gene>
<keyword evidence="5 6" id="KW-0720">Serine protease</keyword>
<dbReference type="InterPro" id="IPR023828">
    <property type="entry name" value="Peptidase_S8_Ser-AS"/>
</dbReference>
<dbReference type="EMBL" id="LSBI01000008">
    <property type="protein sequence ID" value="OAQ82586.1"/>
    <property type="molecule type" value="Genomic_DNA"/>
</dbReference>
<feature type="active site" description="Charge relay system" evidence="6">
    <location>
        <position position="182"/>
    </location>
</feature>
<evidence type="ECO:0000259" key="10">
    <source>
        <dbReference type="Pfam" id="PF05922"/>
    </source>
</evidence>
<accession>A0A179GX87</accession>
<evidence type="ECO:0000313" key="14">
    <source>
        <dbReference type="EMBL" id="PWI72309.1"/>
    </source>
</evidence>
<dbReference type="Pfam" id="PF00082">
    <property type="entry name" value="Peptidase_S8"/>
    <property type="match status" value="1"/>
</dbReference>
<dbReference type="InterPro" id="IPR000209">
    <property type="entry name" value="Peptidase_S8/S53_dom"/>
</dbReference>
<organism evidence="13 15">
    <name type="scientific">Purpureocillium lilacinum</name>
    <name type="common">Paecilomyces lilacinus</name>
    <dbReference type="NCBI Taxonomy" id="33203"/>
    <lineage>
        <taxon>Eukaryota</taxon>
        <taxon>Fungi</taxon>
        <taxon>Dikarya</taxon>
        <taxon>Ascomycota</taxon>
        <taxon>Pezizomycotina</taxon>
        <taxon>Sordariomycetes</taxon>
        <taxon>Hypocreomycetidae</taxon>
        <taxon>Hypocreales</taxon>
        <taxon>Ophiocordycipitaceae</taxon>
        <taxon>Purpureocillium</taxon>
    </lineage>
</organism>
<dbReference type="InterPro" id="IPR015500">
    <property type="entry name" value="Peptidase_S8_subtilisin-rel"/>
</dbReference>
<dbReference type="OrthoDB" id="206201at2759"/>
<keyword evidence="4 6" id="KW-0378">Hydrolase</keyword>
<proteinExistence type="inferred from homology"/>
<dbReference type="Proteomes" id="UP001287286">
    <property type="component" value="Unassembled WGS sequence"/>
</dbReference>
<evidence type="ECO:0000313" key="17">
    <source>
        <dbReference type="Proteomes" id="UP001287286"/>
    </source>
</evidence>
<evidence type="ECO:0000313" key="12">
    <source>
        <dbReference type="EMBL" id="OAQ74480.1"/>
    </source>
</evidence>
<dbReference type="OMA" id="VEPDYIM"/>
<dbReference type="PROSITE" id="PS00137">
    <property type="entry name" value="SUBTILASE_HIS"/>
    <property type="match status" value="1"/>
</dbReference>
<dbReference type="KEGG" id="plj:28890511"/>
<dbReference type="InterPro" id="IPR022398">
    <property type="entry name" value="Peptidase_S8_His-AS"/>
</dbReference>
<dbReference type="CDD" id="cd04077">
    <property type="entry name" value="Peptidases_S8_PCSK9_ProteinaseK_like"/>
    <property type="match status" value="1"/>
</dbReference>
<evidence type="ECO:0000259" key="9">
    <source>
        <dbReference type="Pfam" id="PF00082"/>
    </source>
</evidence>